<dbReference type="EMBL" id="JACCBE010000001">
    <property type="protein sequence ID" value="NYD58126.1"/>
    <property type="molecule type" value="Genomic_DNA"/>
</dbReference>
<proteinExistence type="predicted"/>
<dbReference type="AlphaFoldDB" id="A0A7Y9F2G1"/>
<sequence length="79" mass="9438">MRETGNDLPLTMLRERVRLARDEVALRRQDPGRRDDLSRAHLELRRSLEALVHELEQRRLPVPYALHAELRLHQDIDPR</sequence>
<dbReference type="RefSeq" id="WP_179615785.1">
    <property type="nucleotide sequence ID" value="NZ_CP059163.1"/>
</dbReference>
<comment type="caution">
    <text evidence="1">The sequence shown here is derived from an EMBL/GenBank/DDBJ whole genome shotgun (WGS) entry which is preliminary data.</text>
</comment>
<name>A0A7Y9F2G1_9ACTN</name>
<reference evidence="1 2" key="1">
    <citation type="submission" date="2020-07" db="EMBL/GenBank/DDBJ databases">
        <title>Sequencing the genomes of 1000 actinobacteria strains.</title>
        <authorList>
            <person name="Klenk H.-P."/>
        </authorList>
    </citation>
    <scope>NUCLEOTIDE SEQUENCE [LARGE SCALE GENOMIC DNA]</scope>
    <source>
        <strain evidence="1 2">DSM 18965</strain>
    </source>
</reference>
<accession>A0A7Y9F2G1</accession>
<organism evidence="1 2">
    <name type="scientific">Nocardioides marinisabuli</name>
    <dbReference type="NCBI Taxonomy" id="419476"/>
    <lineage>
        <taxon>Bacteria</taxon>
        <taxon>Bacillati</taxon>
        <taxon>Actinomycetota</taxon>
        <taxon>Actinomycetes</taxon>
        <taxon>Propionibacteriales</taxon>
        <taxon>Nocardioidaceae</taxon>
        <taxon>Nocardioides</taxon>
    </lineage>
</organism>
<evidence type="ECO:0000313" key="1">
    <source>
        <dbReference type="EMBL" id="NYD58126.1"/>
    </source>
</evidence>
<gene>
    <name evidence="1" type="ORF">BKA08_002364</name>
</gene>
<evidence type="ECO:0000313" key="2">
    <source>
        <dbReference type="Proteomes" id="UP000516957"/>
    </source>
</evidence>
<dbReference type="Proteomes" id="UP000516957">
    <property type="component" value="Unassembled WGS sequence"/>
</dbReference>
<protein>
    <submittedName>
        <fullName evidence="1">Uncharacterized protein</fullName>
    </submittedName>
</protein>
<keyword evidence="2" id="KW-1185">Reference proteome</keyword>